<dbReference type="PANTHER" id="PTHR35807">
    <property type="entry name" value="TRANSCRIPTIONAL REGULATOR REDD-RELATED"/>
    <property type="match status" value="1"/>
</dbReference>
<keyword evidence="2" id="KW-0805">Transcription regulation</keyword>
<dbReference type="InterPro" id="IPR001867">
    <property type="entry name" value="OmpR/PhoB-type_DNA-bd"/>
</dbReference>
<evidence type="ECO:0000256" key="2">
    <source>
        <dbReference type="ARBA" id="ARBA00023015"/>
    </source>
</evidence>
<evidence type="ECO:0000256" key="1">
    <source>
        <dbReference type="ARBA" id="ARBA00005820"/>
    </source>
</evidence>
<dbReference type="Pfam" id="PF03704">
    <property type="entry name" value="BTAD"/>
    <property type="match status" value="1"/>
</dbReference>
<dbReference type="RefSeq" id="WP_098406486.1">
    <property type="nucleotide sequence ID" value="NZ_PDJE01000001.1"/>
</dbReference>
<dbReference type="InterPro" id="IPR016032">
    <property type="entry name" value="Sig_transdc_resp-reg_C-effctor"/>
</dbReference>
<reference evidence="7 8" key="1">
    <citation type="submission" date="2017-10" db="EMBL/GenBank/DDBJ databases">
        <title>Sequencing the genomes of 1000 actinobacteria strains.</title>
        <authorList>
            <person name="Klenk H.-P."/>
        </authorList>
    </citation>
    <scope>NUCLEOTIDE SEQUENCE [LARGE SCALE GENOMIC DNA]</scope>
    <source>
        <strain evidence="7 8">DSM 21798</strain>
    </source>
</reference>
<evidence type="ECO:0000313" key="7">
    <source>
        <dbReference type="EMBL" id="PFG29972.1"/>
    </source>
</evidence>
<dbReference type="CDD" id="cd15831">
    <property type="entry name" value="BTAD"/>
    <property type="match status" value="1"/>
</dbReference>
<comment type="caution">
    <text evidence="7">The sequence shown here is derived from an EMBL/GenBank/DDBJ whole genome shotgun (WGS) entry which is preliminary data.</text>
</comment>
<evidence type="ECO:0000259" key="6">
    <source>
        <dbReference type="PROSITE" id="PS51755"/>
    </source>
</evidence>
<feature type="domain" description="OmpR/PhoB-type" evidence="6">
    <location>
        <begin position="1"/>
        <end position="98"/>
    </location>
</feature>
<keyword evidence="3 5" id="KW-0238">DNA-binding</keyword>
<dbReference type="Pfam" id="PF00486">
    <property type="entry name" value="Trans_reg_C"/>
    <property type="match status" value="1"/>
</dbReference>
<dbReference type="Gene3D" id="1.25.40.10">
    <property type="entry name" value="Tetratricopeptide repeat domain"/>
    <property type="match status" value="1"/>
</dbReference>
<proteinExistence type="inferred from homology"/>
<evidence type="ECO:0000256" key="4">
    <source>
        <dbReference type="ARBA" id="ARBA00023163"/>
    </source>
</evidence>
<evidence type="ECO:0000256" key="5">
    <source>
        <dbReference type="PROSITE-ProRule" id="PRU01091"/>
    </source>
</evidence>
<dbReference type="InterPro" id="IPR005158">
    <property type="entry name" value="BTAD"/>
</dbReference>
<gene>
    <name evidence="7" type="ORF">ATJ78_0892</name>
</gene>
<dbReference type="PANTHER" id="PTHR35807:SF1">
    <property type="entry name" value="TRANSCRIPTIONAL REGULATOR REDD"/>
    <property type="match status" value="1"/>
</dbReference>
<dbReference type="SMART" id="SM00862">
    <property type="entry name" value="Trans_reg_C"/>
    <property type="match status" value="1"/>
</dbReference>
<name>A0A2A9DVF7_9MICO</name>
<dbReference type="InterPro" id="IPR051677">
    <property type="entry name" value="AfsR-DnrI-RedD_regulator"/>
</dbReference>
<comment type="similarity">
    <text evidence="1">Belongs to the AfsR/DnrI/RedD regulatory family.</text>
</comment>
<dbReference type="PROSITE" id="PS51755">
    <property type="entry name" value="OMPR_PHOB"/>
    <property type="match status" value="1"/>
</dbReference>
<dbReference type="GO" id="GO:0003677">
    <property type="term" value="F:DNA binding"/>
    <property type="evidence" value="ECO:0007669"/>
    <property type="project" value="UniProtKB-UniRule"/>
</dbReference>
<organism evidence="7 8">
    <name type="scientific">Paramicrobacterium agarici</name>
    <dbReference type="NCBI Taxonomy" id="630514"/>
    <lineage>
        <taxon>Bacteria</taxon>
        <taxon>Bacillati</taxon>
        <taxon>Actinomycetota</taxon>
        <taxon>Actinomycetes</taxon>
        <taxon>Micrococcales</taxon>
        <taxon>Microbacteriaceae</taxon>
        <taxon>Paramicrobacterium</taxon>
    </lineage>
</organism>
<dbReference type="Gene3D" id="1.10.10.10">
    <property type="entry name" value="Winged helix-like DNA-binding domain superfamily/Winged helix DNA-binding domain"/>
    <property type="match status" value="1"/>
</dbReference>
<protein>
    <submittedName>
        <fullName evidence="7">DNA-binding SARP family transcriptional activator</fullName>
    </submittedName>
</protein>
<dbReference type="GO" id="GO:0000160">
    <property type="term" value="P:phosphorelay signal transduction system"/>
    <property type="evidence" value="ECO:0007669"/>
    <property type="project" value="InterPro"/>
</dbReference>
<dbReference type="Proteomes" id="UP000221369">
    <property type="component" value="Unassembled WGS sequence"/>
</dbReference>
<evidence type="ECO:0000313" key="8">
    <source>
        <dbReference type="Proteomes" id="UP000221369"/>
    </source>
</evidence>
<keyword evidence="4" id="KW-0804">Transcription</keyword>
<dbReference type="EMBL" id="PDJE01000001">
    <property type="protein sequence ID" value="PFG29972.1"/>
    <property type="molecule type" value="Genomic_DNA"/>
</dbReference>
<sequence>MVTFSVLGSLEAQDAAGTPIALRGPKHRAVLARLLVAHGRVVPIGTLIDDLWEIAPPRATGAIRTFVGDLRRALEPDRPPRAASRILVTSGTGYSLTMAPDAVDATRFERAVAEARRLDASGALDLLQRALAEWRGPAYADFHAEQWAQAERARLTELRLNAVETRADALLRLERPADAIPDLDAHVTEHPWRESAWRLLALALYRAGRQKDALDVVRRARTRLADELGLDPSDELVRMESDILTHAPSLGSTSHPADAASRLWAQAAQSHAHGAVLGERARLRSTVDLLRSLAIAGGEGLEAAQQQRVSAIHAAEDLGDPHLTARVIGAYDVPAIWSRSDSPELAAQVVAAAQRTLDALPVAENDATRVRLLAIVAIESRGSSRDEPRTAALEAVRIARRLDNPALLAFALNGLFMQTFYRAGLAAEREEIGAELIDLAARHDLPAYELLGRLIRLQSCCARGDVAGADAQARAADELAGRYDSPLITVFTTWYRALRRALTGAAASDVAEAYRAASPLLDRSGMPGMQRGMLSLALLSVRVQHGRPLPEPGTLDLGPYAPWVEPLLRAEHGELDAARAALYALPDPPRDHLLEALWTLVARAADVVGDEATARRAGDALLPARGELAGAGTGILAFGPIPGH</sequence>
<keyword evidence="8" id="KW-1185">Reference proteome</keyword>
<evidence type="ECO:0000256" key="3">
    <source>
        <dbReference type="ARBA" id="ARBA00023125"/>
    </source>
</evidence>
<dbReference type="SMART" id="SM01043">
    <property type="entry name" value="BTAD"/>
    <property type="match status" value="1"/>
</dbReference>
<accession>A0A2A9DVF7</accession>
<dbReference type="InterPro" id="IPR036388">
    <property type="entry name" value="WH-like_DNA-bd_sf"/>
</dbReference>
<feature type="DNA-binding region" description="OmpR/PhoB-type" evidence="5">
    <location>
        <begin position="1"/>
        <end position="98"/>
    </location>
</feature>
<dbReference type="GO" id="GO:0006355">
    <property type="term" value="P:regulation of DNA-templated transcription"/>
    <property type="evidence" value="ECO:0007669"/>
    <property type="project" value="InterPro"/>
</dbReference>
<dbReference type="SUPFAM" id="SSF46894">
    <property type="entry name" value="C-terminal effector domain of the bipartite response regulators"/>
    <property type="match status" value="1"/>
</dbReference>
<dbReference type="InterPro" id="IPR011990">
    <property type="entry name" value="TPR-like_helical_dom_sf"/>
</dbReference>
<dbReference type="AlphaFoldDB" id="A0A2A9DVF7"/>
<dbReference type="SUPFAM" id="SSF48452">
    <property type="entry name" value="TPR-like"/>
    <property type="match status" value="1"/>
</dbReference>